<proteinExistence type="predicted"/>
<dbReference type="InterPro" id="IPR012938">
    <property type="entry name" value="Glc/Sorbosone_DH"/>
</dbReference>
<protein>
    <submittedName>
        <fullName evidence="4">Glucose/arabinose dehydrogenase, beta-propeller fold</fullName>
    </submittedName>
</protein>
<feature type="region of interest" description="Disordered" evidence="1">
    <location>
        <begin position="253"/>
        <end position="284"/>
    </location>
</feature>
<evidence type="ECO:0000256" key="1">
    <source>
        <dbReference type="SAM" id="MobiDB-lite"/>
    </source>
</evidence>
<feature type="domain" description="Glucose/Sorbosone dehydrogenase" evidence="3">
    <location>
        <begin position="63"/>
        <end position="386"/>
    </location>
</feature>
<dbReference type="AlphaFoldDB" id="A0A1I0T700"/>
<dbReference type="RefSeq" id="WP_068361530.1">
    <property type="nucleotide sequence ID" value="NZ_FOJN01000004.1"/>
</dbReference>
<dbReference type="EMBL" id="FOJN01000004">
    <property type="protein sequence ID" value="SFA47373.1"/>
    <property type="molecule type" value="Genomic_DNA"/>
</dbReference>
<dbReference type="InterPro" id="IPR011042">
    <property type="entry name" value="6-blade_b-propeller_TolB-like"/>
</dbReference>
<name>A0A1I0T700_9NOCA</name>
<organism evidence="4 5">
    <name type="scientific">Rhodococcoides kroppenstedtii</name>
    <dbReference type="NCBI Taxonomy" id="293050"/>
    <lineage>
        <taxon>Bacteria</taxon>
        <taxon>Bacillati</taxon>
        <taxon>Actinomycetota</taxon>
        <taxon>Actinomycetes</taxon>
        <taxon>Mycobacteriales</taxon>
        <taxon>Nocardiaceae</taxon>
        <taxon>Rhodococcoides</taxon>
    </lineage>
</organism>
<evidence type="ECO:0000256" key="2">
    <source>
        <dbReference type="SAM" id="SignalP"/>
    </source>
</evidence>
<accession>A0A1I0T700</accession>
<dbReference type="PANTHER" id="PTHR19328">
    <property type="entry name" value="HEDGEHOG-INTERACTING PROTEIN"/>
    <property type="match status" value="1"/>
</dbReference>
<feature type="chain" id="PRO_5038993012" evidence="2">
    <location>
        <begin position="21"/>
        <end position="397"/>
    </location>
</feature>
<evidence type="ECO:0000313" key="5">
    <source>
        <dbReference type="Proteomes" id="UP000182054"/>
    </source>
</evidence>
<dbReference type="SUPFAM" id="SSF50952">
    <property type="entry name" value="Soluble quinoprotein glucose dehydrogenase"/>
    <property type="match status" value="1"/>
</dbReference>
<evidence type="ECO:0000313" key="4">
    <source>
        <dbReference type="EMBL" id="SFA47373.1"/>
    </source>
</evidence>
<sequence length="397" mass="40365">MTRRPAALTAVALAAGLAAAACSSAACSFSEAGADSSPATTTAPPIADKAPPPVSVEVVADGLDHPWDVAKAPDGTIVFTERAGSFTAVRPGAEPTPMSADLSDLVASSETGLMALALSPDFEQDRTAYTCQGIESGGGRSVGVVAWTVAPDWSGLTRERTVIDGFPVSTGRHGGCRILPADDGTLLIGTGDAAQPSVPQDRNSLGGKVLRVDAATGAPAADNPDPASPVFTLGHRNVQGLAEQPGTGRLYSVEQGSSRDDEVNVLTPGGNYGWSPDRSGSGYDESVPMTDPDRVPGARGAVWSSGPSTVATASGTFLTGSDWGAWDGALAVGVQKGQQVLLLRLSEDGATVTEQTTLPELGEFGRIRTVSAQPDGSLLVTTDNGETDSVLLVAPQT</sequence>
<dbReference type="InterPro" id="IPR011041">
    <property type="entry name" value="Quinoprot_gluc/sorb_DH_b-prop"/>
</dbReference>
<reference evidence="4 5" key="1">
    <citation type="submission" date="2016-10" db="EMBL/GenBank/DDBJ databases">
        <authorList>
            <person name="de Groot N.N."/>
        </authorList>
    </citation>
    <scope>NUCLEOTIDE SEQUENCE [LARGE SCALE GENOMIC DNA]</scope>
    <source>
        <strain evidence="4 5">DSM 44908</strain>
    </source>
</reference>
<dbReference type="Pfam" id="PF07995">
    <property type="entry name" value="GSDH"/>
    <property type="match status" value="1"/>
</dbReference>
<dbReference type="OrthoDB" id="9770043at2"/>
<dbReference type="PROSITE" id="PS51257">
    <property type="entry name" value="PROKAR_LIPOPROTEIN"/>
    <property type="match status" value="1"/>
</dbReference>
<dbReference type="PANTHER" id="PTHR19328:SF13">
    <property type="entry name" value="HIPL1 PROTEIN"/>
    <property type="match status" value="1"/>
</dbReference>
<dbReference type="Proteomes" id="UP000182054">
    <property type="component" value="Unassembled WGS sequence"/>
</dbReference>
<feature type="signal peptide" evidence="2">
    <location>
        <begin position="1"/>
        <end position="20"/>
    </location>
</feature>
<evidence type="ECO:0000259" key="3">
    <source>
        <dbReference type="Pfam" id="PF07995"/>
    </source>
</evidence>
<dbReference type="Gene3D" id="2.120.10.30">
    <property type="entry name" value="TolB, C-terminal domain"/>
    <property type="match status" value="1"/>
</dbReference>
<dbReference type="GeneID" id="85485348"/>
<keyword evidence="2" id="KW-0732">Signal</keyword>
<gene>
    <name evidence="4" type="ORF">SAMN05444374_104194</name>
</gene>